<feature type="compositionally biased region" description="Low complexity" evidence="1">
    <location>
        <begin position="1"/>
        <end position="13"/>
    </location>
</feature>
<evidence type="ECO:0000313" key="3">
    <source>
        <dbReference type="Proteomes" id="UP000298327"/>
    </source>
</evidence>
<dbReference type="STRING" id="205917.A0A4Y9ZG75"/>
<feature type="region of interest" description="Disordered" evidence="1">
    <location>
        <begin position="85"/>
        <end position="131"/>
    </location>
</feature>
<dbReference type="OrthoDB" id="5578329at2759"/>
<name>A0A4Y9ZG75_9AGAM</name>
<reference evidence="2 3" key="1">
    <citation type="submission" date="2019-02" db="EMBL/GenBank/DDBJ databases">
        <title>Genome sequencing of the rare red list fungi Dentipellis fragilis.</title>
        <authorList>
            <person name="Buettner E."/>
            <person name="Kellner H."/>
        </authorList>
    </citation>
    <scope>NUCLEOTIDE SEQUENCE [LARGE SCALE GENOMIC DNA]</scope>
    <source>
        <strain evidence="2 3">DSM 105465</strain>
    </source>
</reference>
<accession>A0A4Y9ZG75</accession>
<evidence type="ECO:0000313" key="2">
    <source>
        <dbReference type="EMBL" id="TFY72903.1"/>
    </source>
</evidence>
<dbReference type="EMBL" id="SEOQ01000002">
    <property type="protein sequence ID" value="TFY72903.1"/>
    <property type="molecule type" value="Genomic_DNA"/>
</dbReference>
<proteinExistence type="predicted"/>
<feature type="region of interest" description="Disordered" evidence="1">
    <location>
        <begin position="1"/>
        <end position="48"/>
    </location>
</feature>
<evidence type="ECO:0000256" key="1">
    <source>
        <dbReference type="SAM" id="MobiDB-lite"/>
    </source>
</evidence>
<dbReference type="InterPro" id="IPR007727">
    <property type="entry name" value="Spo12"/>
</dbReference>
<protein>
    <submittedName>
        <fullName evidence="2">Uncharacterized protein</fullName>
    </submittedName>
</protein>
<gene>
    <name evidence="2" type="ORF">EVG20_g89</name>
</gene>
<dbReference type="Proteomes" id="UP000298327">
    <property type="component" value="Unassembled WGS sequence"/>
</dbReference>
<comment type="caution">
    <text evidence="2">The sequence shown here is derived from an EMBL/GenBank/DDBJ whole genome shotgun (WGS) entry which is preliminary data.</text>
</comment>
<sequence length="131" mass="13741">MSSSSTPTTSPGSIQPLHNPKHAAQVVVPQAPLGNTTNGPLNQAPGMGAKAMLAKRMAKSQNPTFVSPTDNMVTPVTKRLGAAKQKHFAKGANPMQPLFSQAEATTEDSDEETTPAARPSEETMATDDNPF</sequence>
<dbReference type="Pfam" id="PF05032">
    <property type="entry name" value="Spo12"/>
    <property type="match status" value="1"/>
</dbReference>
<organism evidence="2 3">
    <name type="scientific">Dentipellis fragilis</name>
    <dbReference type="NCBI Taxonomy" id="205917"/>
    <lineage>
        <taxon>Eukaryota</taxon>
        <taxon>Fungi</taxon>
        <taxon>Dikarya</taxon>
        <taxon>Basidiomycota</taxon>
        <taxon>Agaricomycotina</taxon>
        <taxon>Agaricomycetes</taxon>
        <taxon>Russulales</taxon>
        <taxon>Hericiaceae</taxon>
        <taxon>Dentipellis</taxon>
    </lineage>
</organism>
<dbReference type="AlphaFoldDB" id="A0A4Y9ZG75"/>
<keyword evidence="3" id="KW-1185">Reference proteome</keyword>